<evidence type="ECO:0000259" key="3">
    <source>
        <dbReference type="Pfam" id="PF03816"/>
    </source>
</evidence>
<dbReference type="NCBIfam" id="TIGR00350">
    <property type="entry name" value="lytR_cpsA_psr"/>
    <property type="match status" value="1"/>
</dbReference>
<dbReference type="InterPro" id="IPR050922">
    <property type="entry name" value="LytR/CpsA/Psr_CW_biosynth"/>
</dbReference>
<feature type="compositionally biased region" description="Polar residues" evidence="2">
    <location>
        <begin position="99"/>
        <end position="114"/>
    </location>
</feature>
<dbReference type="EMBL" id="CP062983">
    <property type="protein sequence ID" value="QPC83247.1"/>
    <property type="molecule type" value="Genomic_DNA"/>
</dbReference>
<dbReference type="KEGG" id="pmet:G4Y79_02400"/>
<comment type="similarity">
    <text evidence="1">Belongs to the LytR/CpsA/Psr (LCP) family.</text>
</comment>
<feature type="domain" description="Cell envelope-related transcriptional attenuator" evidence="3">
    <location>
        <begin position="160"/>
        <end position="321"/>
    </location>
</feature>
<evidence type="ECO:0000259" key="4">
    <source>
        <dbReference type="Pfam" id="PF13399"/>
    </source>
</evidence>
<gene>
    <name evidence="5" type="ORF">G4Y79_02400</name>
</gene>
<evidence type="ECO:0000313" key="6">
    <source>
        <dbReference type="Proteomes" id="UP000594468"/>
    </source>
</evidence>
<keyword evidence="6" id="KW-1185">Reference proteome</keyword>
<dbReference type="Gene3D" id="3.30.70.2390">
    <property type="match status" value="1"/>
</dbReference>
<dbReference type="RefSeq" id="WP_195171314.1">
    <property type="nucleotide sequence ID" value="NZ_CP062983.1"/>
</dbReference>
<dbReference type="InterPro" id="IPR004474">
    <property type="entry name" value="LytR_CpsA_psr"/>
</dbReference>
<dbReference type="Proteomes" id="UP000594468">
    <property type="component" value="Chromosome"/>
</dbReference>
<dbReference type="Gene3D" id="3.40.630.190">
    <property type="entry name" value="LCP protein"/>
    <property type="match status" value="1"/>
</dbReference>
<proteinExistence type="inferred from homology"/>
<name>A0A7S8IF58_9CHLR</name>
<dbReference type="PANTHER" id="PTHR33392">
    <property type="entry name" value="POLYISOPRENYL-TEICHOIC ACID--PEPTIDOGLYCAN TEICHOIC ACID TRANSFERASE TAGU"/>
    <property type="match status" value="1"/>
</dbReference>
<evidence type="ECO:0000256" key="1">
    <source>
        <dbReference type="ARBA" id="ARBA00006068"/>
    </source>
</evidence>
<feature type="domain" description="LytR/CpsA/Psr regulator C-terminal" evidence="4">
    <location>
        <begin position="427"/>
        <end position="514"/>
    </location>
</feature>
<dbReference type="InterPro" id="IPR027381">
    <property type="entry name" value="LytR/CpsA/Psr_C"/>
</dbReference>
<feature type="compositionally biased region" description="Low complexity" evidence="2">
    <location>
        <begin position="115"/>
        <end position="129"/>
    </location>
</feature>
<dbReference type="AlphaFoldDB" id="A0A7S8IF58"/>
<organism evidence="5 6">
    <name type="scientific">Phototrophicus methaneseepsis</name>
    <dbReference type="NCBI Taxonomy" id="2710758"/>
    <lineage>
        <taxon>Bacteria</taxon>
        <taxon>Bacillati</taxon>
        <taxon>Chloroflexota</taxon>
        <taxon>Candidatus Thermofontia</taxon>
        <taxon>Phototrophicales</taxon>
        <taxon>Phototrophicaceae</taxon>
        <taxon>Phototrophicus</taxon>
    </lineage>
</organism>
<protein>
    <submittedName>
        <fullName evidence="5">LCP family protein</fullName>
    </submittedName>
</protein>
<dbReference type="Pfam" id="PF03816">
    <property type="entry name" value="LytR_cpsA_psr"/>
    <property type="match status" value="1"/>
</dbReference>
<dbReference type="Pfam" id="PF13399">
    <property type="entry name" value="LytR_C"/>
    <property type="match status" value="1"/>
</dbReference>
<evidence type="ECO:0000256" key="2">
    <source>
        <dbReference type="SAM" id="MobiDB-lite"/>
    </source>
</evidence>
<sequence>MRVSGWVVGILALTMLVIGTGLCAIVSYNGVRTIVIDSWENGLEVDQPSDIIAALTNPDSILQPTNTPLVTANNSDNTVLVMPSVTPVATIETGMGTDTEATPQPTSETGLSNQTAETTPTSEATPNPADAYQINDPRQITILMMGIDERAGYTEERAYRTDTIMVLNINPVLNTAGLVSFPRDLWVSIPNFSPARINQANYLGDINAYPGGGGPQLAKETIAANFGVDIDYYVRINFTVFETVIDAVAPNGVEVCPPTRLYDDQYPDEGFGTITVEFPAGCQRLDGEHLLQYARTRKGTGDDFGRAERQQEVLEATRQEVLSLGNVSNLITRIPGLWNDLSDNFDTDMDIEQAIAIGLKLADIPRDNITYAVIDENYVTFGQTPAGDQILHPNLARISDLINRVFYQQAETNQADLLTGSETENASVYVYNGTDIGGLATRTQEWFIGRGISVAGVGNSPEHNGANTVIRYYGASQETANYIANVMGLSRERIQPASDSILQAPAVMVVVGPDVQSLLTGQ</sequence>
<feature type="region of interest" description="Disordered" evidence="2">
    <location>
        <begin position="95"/>
        <end position="133"/>
    </location>
</feature>
<evidence type="ECO:0000313" key="5">
    <source>
        <dbReference type="EMBL" id="QPC83247.1"/>
    </source>
</evidence>
<accession>A0A7S8IF58</accession>
<reference evidence="5 6" key="1">
    <citation type="submission" date="2020-02" db="EMBL/GenBank/DDBJ databases">
        <authorList>
            <person name="Zheng R.K."/>
            <person name="Sun C.M."/>
        </authorList>
    </citation>
    <scope>NUCLEOTIDE SEQUENCE [LARGE SCALE GENOMIC DNA]</scope>
    <source>
        <strain evidence="6">rifampicinis</strain>
    </source>
</reference>
<dbReference type="PANTHER" id="PTHR33392:SF6">
    <property type="entry name" value="POLYISOPRENYL-TEICHOIC ACID--PEPTIDOGLYCAN TEICHOIC ACID TRANSFERASE TAGU"/>
    <property type="match status" value="1"/>
</dbReference>